<evidence type="ECO:0000313" key="3">
    <source>
        <dbReference type="Proteomes" id="UP001196413"/>
    </source>
</evidence>
<keyword evidence="3" id="KW-1185">Reference proteome</keyword>
<evidence type="ECO:0000256" key="1">
    <source>
        <dbReference type="SAM" id="MobiDB-lite"/>
    </source>
</evidence>
<dbReference type="AlphaFoldDB" id="A0AAD5N573"/>
<evidence type="ECO:0008006" key="4">
    <source>
        <dbReference type="Google" id="ProtNLM"/>
    </source>
</evidence>
<reference evidence="2" key="1">
    <citation type="submission" date="2021-06" db="EMBL/GenBank/DDBJ databases">
        <title>Parelaphostrongylus tenuis whole genome reference sequence.</title>
        <authorList>
            <person name="Garwood T.J."/>
            <person name="Larsen P.A."/>
            <person name="Fountain-Jones N.M."/>
            <person name="Garbe J.R."/>
            <person name="Macchietto M.G."/>
            <person name="Kania S.A."/>
            <person name="Gerhold R.W."/>
            <person name="Richards J.E."/>
            <person name="Wolf T.M."/>
        </authorList>
    </citation>
    <scope>NUCLEOTIDE SEQUENCE</scope>
    <source>
        <strain evidence="2">MNPRO001-30</strain>
        <tissue evidence="2">Meninges</tissue>
    </source>
</reference>
<organism evidence="2 3">
    <name type="scientific">Parelaphostrongylus tenuis</name>
    <name type="common">Meningeal worm</name>
    <dbReference type="NCBI Taxonomy" id="148309"/>
    <lineage>
        <taxon>Eukaryota</taxon>
        <taxon>Metazoa</taxon>
        <taxon>Ecdysozoa</taxon>
        <taxon>Nematoda</taxon>
        <taxon>Chromadorea</taxon>
        <taxon>Rhabditida</taxon>
        <taxon>Rhabditina</taxon>
        <taxon>Rhabditomorpha</taxon>
        <taxon>Strongyloidea</taxon>
        <taxon>Metastrongylidae</taxon>
        <taxon>Parelaphostrongylus</taxon>
    </lineage>
</organism>
<proteinExistence type="predicted"/>
<feature type="region of interest" description="Disordered" evidence="1">
    <location>
        <begin position="162"/>
        <end position="184"/>
    </location>
</feature>
<sequence>MYEMVQMPVTSSLSCRDKYDELECGWQRSNGDWYVAEPHSAMPFAYGEAPNRRYLVGVAKGGSGALQLHTCPGLCSVDSVNLTAKIWRGPWVIAELCFREVDEIMCSPLRVSNGKLSERGDSTNITFQISIVFTNITDGDVVLLDDVAAQFNECSVPTKTVPLGSRNNTESSHPVVRIESNSTT</sequence>
<name>A0AAD5N573_PARTN</name>
<dbReference type="Proteomes" id="UP001196413">
    <property type="component" value="Unassembled WGS sequence"/>
</dbReference>
<evidence type="ECO:0000313" key="2">
    <source>
        <dbReference type="EMBL" id="KAJ1362421.1"/>
    </source>
</evidence>
<dbReference type="EMBL" id="JAHQIW010004440">
    <property type="protein sequence ID" value="KAJ1362421.1"/>
    <property type="molecule type" value="Genomic_DNA"/>
</dbReference>
<comment type="caution">
    <text evidence="2">The sequence shown here is derived from an EMBL/GenBank/DDBJ whole genome shotgun (WGS) entry which is preliminary data.</text>
</comment>
<protein>
    <recommendedName>
        <fullName evidence="4">MAM domain-containing protein</fullName>
    </recommendedName>
</protein>
<gene>
    <name evidence="2" type="ORF">KIN20_021960</name>
</gene>
<accession>A0AAD5N573</accession>